<protein>
    <recommendedName>
        <fullName evidence="4">Peptidoglycan-binding protein</fullName>
    </recommendedName>
</protein>
<feature type="transmembrane region" description="Helical" evidence="1">
    <location>
        <begin position="26"/>
        <end position="49"/>
    </location>
</feature>
<evidence type="ECO:0000313" key="2">
    <source>
        <dbReference type="EMBL" id="SMX79099.1"/>
    </source>
</evidence>
<keyword evidence="1" id="KW-1133">Transmembrane helix</keyword>
<evidence type="ECO:0000256" key="1">
    <source>
        <dbReference type="SAM" id="Phobius"/>
    </source>
</evidence>
<dbReference type="Proteomes" id="UP000234525">
    <property type="component" value="Unassembled WGS sequence"/>
</dbReference>
<keyword evidence="1" id="KW-0472">Membrane</keyword>
<dbReference type="EMBL" id="FXZB01000010">
    <property type="protein sequence ID" value="SMX79099.1"/>
    <property type="molecule type" value="Genomic_DNA"/>
</dbReference>
<keyword evidence="1" id="KW-0812">Transmembrane</keyword>
<proteinExistence type="predicted"/>
<evidence type="ECO:0008006" key="4">
    <source>
        <dbReference type="Google" id="ProtNLM"/>
    </source>
</evidence>
<organism evidence="2 3">
    <name type="scientific">Brevibacterium aurantiacum</name>
    <dbReference type="NCBI Taxonomy" id="273384"/>
    <lineage>
        <taxon>Bacteria</taxon>
        <taxon>Bacillati</taxon>
        <taxon>Actinomycetota</taxon>
        <taxon>Actinomycetes</taxon>
        <taxon>Micrococcales</taxon>
        <taxon>Brevibacteriaceae</taxon>
        <taxon>Brevibacterium</taxon>
    </lineage>
</organism>
<name>A0A2H1IV56_BREAU</name>
<accession>A0A2H1IV56</accession>
<evidence type="ECO:0000313" key="3">
    <source>
        <dbReference type="Proteomes" id="UP000234525"/>
    </source>
</evidence>
<dbReference type="AlphaFoldDB" id="A0A2H1IV56"/>
<keyword evidence="3" id="KW-1185">Reference proteome</keyword>
<gene>
    <name evidence="2" type="ORF">BAUR9175_01735</name>
</gene>
<reference evidence="2" key="1">
    <citation type="submission" date="2017-03" db="EMBL/GenBank/DDBJ databases">
        <authorList>
            <person name="Monnet C."/>
        </authorList>
    </citation>
    <scope>NUCLEOTIDE SEQUENCE [LARGE SCALE GENOMIC DNA]</scope>
    <source>
        <strain evidence="2">ATCC 9175</strain>
    </source>
</reference>
<sequence>MHPSVCCIIVIFMAETTRHRKGSRSVLRGALIGFGAAVMALVLAAVIIVNSPISFGSTTIRQMQMASVNQLSEQQIDNARLIIGIGRGGDFDDRAIRIALMTALQESSLRNLDSGDRDSVGLFQQRPSQGWGEPERLNDPIYATKSFYGINPDVENPGLVQIENWHTMAPTEAAQAVQRSALPDAYEQWESLADDLIGTQDNVEALS</sequence>
<comment type="caution">
    <text evidence="2">The sequence shown here is derived from an EMBL/GenBank/DDBJ whole genome shotgun (WGS) entry which is preliminary data.</text>
</comment>